<dbReference type="Proteomes" id="UP000094969">
    <property type="component" value="Chromosome"/>
</dbReference>
<feature type="region of interest" description="Disordered" evidence="1">
    <location>
        <begin position="141"/>
        <end position="201"/>
    </location>
</feature>
<feature type="domain" description="EF-hand" evidence="2">
    <location>
        <begin position="136"/>
        <end position="171"/>
    </location>
</feature>
<dbReference type="RefSeq" id="WP_069691274.1">
    <property type="nucleotide sequence ID" value="NZ_CP017147.1"/>
</dbReference>
<name>A0A1D7U3Y2_9HYPH</name>
<feature type="compositionally biased region" description="Low complexity" evidence="1">
    <location>
        <begin position="25"/>
        <end position="34"/>
    </location>
</feature>
<dbReference type="PANTHER" id="PTHR10827">
    <property type="entry name" value="RETICULOCALBIN"/>
    <property type="match status" value="1"/>
</dbReference>
<evidence type="ECO:0000313" key="3">
    <source>
        <dbReference type="EMBL" id="AOO82064.1"/>
    </source>
</evidence>
<feature type="region of interest" description="Disordered" evidence="1">
    <location>
        <begin position="1"/>
        <end position="76"/>
    </location>
</feature>
<feature type="compositionally biased region" description="Pro residues" evidence="1">
    <location>
        <begin position="172"/>
        <end position="181"/>
    </location>
</feature>
<dbReference type="OrthoDB" id="7366896at2"/>
<feature type="region of interest" description="Disordered" evidence="1">
    <location>
        <begin position="234"/>
        <end position="268"/>
    </location>
</feature>
<feature type="compositionally biased region" description="Basic and acidic residues" evidence="1">
    <location>
        <begin position="67"/>
        <end position="76"/>
    </location>
</feature>
<dbReference type="PANTHER" id="PTHR10827:SF85">
    <property type="entry name" value="CALCIUM-BINDING PROTEIN"/>
    <property type="match status" value="1"/>
</dbReference>
<organism evidence="3 4">
    <name type="scientific">Bosea vaviloviae</name>
    <dbReference type="NCBI Taxonomy" id="1526658"/>
    <lineage>
        <taxon>Bacteria</taxon>
        <taxon>Pseudomonadati</taxon>
        <taxon>Pseudomonadota</taxon>
        <taxon>Alphaproteobacteria</taxon>
        <taxon>Hyphomicrobiales</taxon>
        <taxon>Boseaceae</taxon>
        <taxon>Bosea</taxon>
    </lineage>
</organism>
<dbReference type="Gene3D" id="1.10.238.10">
    <property type="entry name" value="EF-hand"/>
    <property type="match status" value="3"/>
</dbReference>
<gene>
    <name evidence="3" type="ORF">BHK69_17890</name>
</gene>
<dbReference type="InterPro" id="IPR002048">
    <property type="entry name" value="EF_hand_dom"/>
</dbReference>
<protein>
    <recommendedName>
        <fullName evidence="2">EF-hand domain-containing protein</fullName>
    </recommendedName>
</protein>
<dbReference type="Pfam" id="PF13499">
    <property type="entry name" value="EF-hand_7"/>
    <property type="match status" value="1"/>
</dbReference>
<keyword evidence="4" id="KW-1185">Reference proteome</keyword>
<dbReference type="PROSITE" id="PS50222">
    <property type="entry name" value="EF_HAND_2"/>
    <property type="match status" value="2"/>
</dbReference>
<proteinExistence type="predicted"/>
<feature type="compositionally biased region" description="Low complexity" evidence="1">
    <location>
        <begin position="92"/>
        <end position="102"/>
    </location>
</feature>
<dbReference type="Pfam" id="PF13202">
    <property type="entry name" value="EF-hand_5"/>
    <property type="match status" value="4"/>
</dbReference>
<evidence type="ECO:0000313" key="4">
    <source>
        <dbReference type="Proteomes" id="UP000094969"/>
    </source>
</evidence>
<dbReference type="PROSITE" id="PS00018">
    <property type="entry name" value="EF_HAND_1"/>
    <property type="match status" value="2"/>
</dbReference>
<evidence type="ECO:0000259" key="2">
    <source>
        <dbReference type="PROSITE" id="PS50222"/>
    </source>
</evidence>
<evidence type="ECO:0000256" key="1">
    <source>
        <dbReference type="SAM" id="MobiDB-lite"/>
    </source>
</evidence>
<sequence length="292" mass="30168">MSSIGSVGGFRPPPPKPPSFDTLDGDSSGSLSLDEFQSGAPKGADSAKNEALFKAIDSDSDGSVTKAESDAFKAKAEKAGQQLQSFLFGLQSGQTSSASDSTTSDDQDIFSQIDANSDGGIAKDEFTHAFSMGTSDSTSALGDLFDAIDSNSDGSISKDETKAFQDTLKVAGPPPPPPPPQDASSEDSDDQDIFSQLDANSDGSVAKDEFLSALSSDTTASSDLLSKLFDAIDSDKNGSISKDEQTAFQQASDKRGPPPQPPAAFLNASQSYGNIYQWGASSSATSSYSQAA</sequence>
<reference evidence="3 4" key="1">
    <citation type="journal article" date="2015" name="Antonie Van Leeuwenhoek">
        <title>Bosea vaviloviae sp. nov., a new species of slow-growing rhizobia isolated from nodules of the relict species Vavilovia formosa (Stev.) Fed.</title>
        <authorList>
            <person name="Safronova V.I."/>
            <person name="Kuznetsova I.G."/>
            <person name="Sazanova A.L."/>
            <person name="Kimeklis A.K."/>
            <person name="Belimov A.A."/>
            <person name="Andronov E.E."/>
            <person name="Pinaev A.G."/>
            <person name="Chizhevskaya E.P."/>
            <person name="Pukhaev A.R."/>
            <person name="Popov K.P."/>
            <person name="Willems A."/>
            <person name="Tikhonovich I.A."/>
        </authorList>
    </citation>
    <scope>NUCLEOTIDE SEQUENCE [LARGE SCALE GENOMIC DNA]</scope>
    <source>
        <strain evidence="3 4">Vaf18</strain>
    </source>
</reference>
<dbReference type="EMBL" id="CP017147">
    <property type="protein sequence ID" value="AOO82064.1"/>
    <property type="molecule type" value="Genomic_DNA"/>
</dbReference>
<dbReference type="STRING" id="1526658.BHK69_17890"/>
<dbReference type="InterPro" id="IPR011992">
    <property type="entry name" value="EF-hand-dom_pair"/>
</dbReference>
<dbReference type="SMART" id="SM00054">
    <property type="entry name" value="EFh"/>
    <property type="match status" value="5"/>
</dbReference>
<accession>A0A1D7U3Y2</accession>
<feature type="domain" description="EF-hand" evidence="2">
    <location>
        <begin position="185"/>
        <end position="220"/>
    </location>
</feature>
<dbReference type="KEGG" id="bvv:BHK69_17890"/>
<dbReference type="SUPFAM" id="SSF47473">
    <property type="entry name" value="EF-hand"/>
    <property type="match status" value="2"/>
</dbReference>
<dbReference type="AlphaFoldDB" id="A0A1D7U3Y2"/>
<dbReference type="GO" id="GO:0005509">
    <property type="term" value="F:calcium ion binding"/>
    <property type="evidence" value="ECO:0007669"/>
    <property type="project" value="InterPro"/>
</dbReference>
<feature type="region of interest" description="Disordered" evidence="1">
    <location>
        <begin position="92"/>
        <end position="120"/>
    </location>
</feature>
<feature type="compositionally biased region" description="Basic and acidic residues" evidence="1">
    <location>
        <begin position="234"/>
        <end position="245"/>
    </location>
</feature>
<dbReference type="InterPro" id="IPR018247">
    <property type="entry name" value="EF_Hand_1_Ca_BS"/>
</dbReference>